<keyword evidence="3" id="KW-1185">Reference proteome</keyword>
<keyword evidence="1" id="KW-0812">Transmembrane</keyword>
<dbReference type="EMBL" id="MTLA01000553">
    <property type="protein sequence ID" value="OOP62622.1"/>
    <property type="molecule type" value="Genomic_DNA"/>
</dbReference>
<feature type="transmembrane region" description="Helical" evidence="1">
    <location>
        <begin position="38"/>
        <end position="56"/>
    </location>
</feature>
<evidence type="ECO:0000313" key="3">
    <source>
        <dbReference type="Proteomes" id="UP000189761"/>
    </source>
</evidence>
<reference evidence="2 3" key="1">
    <citation type="submission" date="2017-01" db="EMBL/GenBank/DDBJ databases">
        <title>Draft genome sequence of Bacillus oleronius.</title>
        <authorList>
            <person name="Allam M."/>
        </authorList>
    </citation>
    <scope>NUCLEOTIDE SEQUENCE [LARGE SCALE GENOMIC DNA]</scope>
    <source>
        <strain evidence="2 3">DSM 9356</strain>
    </source>
</reference>
<evidence type="ECO:0000313" key="2">
    <source>
        <dbReference type="EMBL" id="OOP62622.1"/>
    </source>
</evidence>
<sequence length="85" mass="9651">MKAKEMVLSILLNLFLGYLWILFSDHIVSKVNLMNNTFIIGGLILLIGTLLFLEIAQRITSFNNYKFTHPVKLVGYASFGLIVVF</sequence>
<dbReference type="Proteomes" id="UP000189761">
    <property type="component" value="Unassembled WGS sequence"/>
</dbReference>
<comment type="caution">
    <text evidence="2">The sequence shown here is derived from an EMBL/GenBank/DDBJ whole genome shotgun (WGS) entry which is preliminary data.</text>
</comment>
<organism evidence="2 3">
    <name type="scientific">Heyndrickxia oleronia</name>
    <dbReference type="NCBI Taxonomy" id="38875"/>
    <lineage>
        <taxon>Bacteria</taxon>
        <taxon>Bacillati</taxon>
        <taxon>Bacillota</taxon>
        <taxon>Bacilli</taxon>
        <taxon>Bacillales</taxon>
        <taxon>Bacillaceae</taxon>
        <taxon>Heyndrickxia</taxon>
    </lineage>
</organism>
<name>A0A8E2I2M0_9BACI</name>
<protein>
    <submittedName>
        <fullName evidence="2">Uncharacterized protein</fullName>
    </submittedName>
</protein>
<gene>
    <name evidence="2" type="ORF">BWZ43_25590</name>
</gene>
<dbReference type="AlphaFoldDB" id="A0A8E2I2M0"/>
<feature type="transmembrane region" description="Helical" evidence="1">
    <location>
        <begin position="7"/>
        <end position="23"/>
    </location>
</feature>
<feature type="non-terminal residue" evidence="2">
    <location>
        <position position="85"/>
    </location>
</feature>
<keyword evidence="1" id="KW-1133">Transmembrane helix</keyword>
<proteinExistence type="predicted"/>
<evidence type="ECO:0000256" key="1">
    <source>
        <dbReference type="SAM" id="Phobius"/>
    </source>
</evidence>
<dbReference type="RefSeq" id="WP_139358280.1">
    <property type="nucleotide sequence ID" value="NZ_MTLA01000553.1"/>
</dbReference>
<keyword evidence="1" id="KW-0472">Membrane</keyword>
<accession>A0A8E2I2M0</accession>